<dbReference type="RefSeq" id="WP_264843812.1">
    <property type="nucleotide sequence ID" value="NZ_AP025628.1"/>
</dbReference>
<protein>
    <recommendedName>
        <fullName evidence="1">LUD domain-containing protein</fullName>
    </recommendedName>
</protein>
<reference evidence="2" key="1">
    <citation type="submission" date="2022-03" db="EMBL/GenBank/DDBJ databases">
        <title>Complete genome sequence of Caldinitratiruptor microaerophilus.</title>
        <authorList>
            <person name="Mukaiyama R."/>
            <person name="Nishiyama T."/>
            <person name="Ueda K."/>
        </authorList>
    </citation>
    <scope>NUCLEOTIDE SEQUENCE</scope>
    <source>
        <strain evidence="2">JCM 16183</strain>
    </source>
</reference>
<dbReference type="InterPro" id="IPR024185">
    <property type="entry name" value="FTHF_cligase-like_sf"/>
</dbReference>
<dbReference type="PANTHER" id="PTHR43682:SF1">
    <property type="entry name" value="LACTATE UTILIZATION PROTEIN C"/>
    <property type="match status" value="1"/>
</dbReference>
<organism evidence="2 3">
    <name type="scientific">Caldinitratiruptor microaerophilus</name>
    <dbReference type="NCBI Taxonomy" id="671077"/>
    <lineage>
        <taxon>Bacteria</taxon>
        <taxon>Bacillati</taxon>
        <taxon>Bacillota</taxon>
        <taxon>Clostridia</taxon>
        <taxon>Eubacteriales</taxon>
        <taxon>Symbiobacteriaceae</taxon>
        <taxon>Caldinitratiruptor</taxon>
    </lineage>
</organism>
<evidence type="ECO:0000313" key="3">
    <source>
        <dbReference type="Proteomes" id="UP001163687"/>
    </source>
</evidence>
<dbReference type="EMBL" id="AP025628">
    <property type="protein sequence ID" value="BDG59706.1"/>
    <property type="molecule type" value="Genomic_DNA"/>
</dbReference>
<dbReference type="PANTHER" id="PTHR43682">
    <property type="entry name" value="LACTATE UTILIZATION PROTEIN C"/>
    <property type="match status" value="1"/>
</dbReference>
<feature type="domain" description="LUD" evidence="1">
    <location>
        <begin position="46"/>
        <end position="246"/>
    </location>
</feature>
<gene>
    <name evidence="2" type="ORF">caldi_07960</name>
</gene>
<keyword evidence="3" id="KW-1185">Reference proteome</keyword>
<name>A0AA35G746_9FIRM</name>
<dbReference type="Pfam" id="PF02589">
    <property type="entry name" value="LUD_dom"/>
    <property type="match status" value="1"/>
</dbReference>
<dbReference type="InterPro" id="IPR037171">
    <property type="entry name" value="NagB/RpiA_transferase-like"/>
</dbReference>
<dbReference type="AlphaFoldDB" id="A0AA35G746"/>
<dbReference type="Gene3D" id="3.40.50.10420">
    <property type="entry name" value="NagB/RpiA/CoA transferase-like"/>
    <property type="match status" value="1"/>
</dbReference>
<dbReference type="Proteomes" id="UP001163687">
    <property type="component" value="Chromosome"/>
</dbReference>
<dbReference type="KEGG" id="cmic:caldi_07960"/>
<dbReference type="InterPro" id="IPR003741">
    <property type="entry name" value="LUD_dom"/>
</dbReference>
<evidence type="ECO:0000313" key="2">
    <source>
        <dbReference type="EMBL" id="BDG59706.1"/>
    </source>
</evidence>
<accession>A0AA35G746</accession>
<sequence length="248" mass="25721">MTERAEMLARIARRLGQPAPRDQVAWDPRASLPERPPSIPAAELVRRFVAQLGRLGGKAIRVAADAEAVDYVLSVVAPDVVAAGRGIPPSPPAGGEAQGAAAPGPVLLWDDPLLTRLELAAALASRGVEVSVWRPDLGPAALKELAARARAGVTGAWWGVAETGSIALPAGPGRGRLVSLLPRTHIAVLPESRLVPSVAELFRHLVEEPDLPSSLALATGPSRSADIENDLSIGVHGPADVHVVIVPG</sequence>
<proteinExistence type="predicted"/>
<evidence type="ECO:0000259" key="1">
    <source>
        <dbReference type="Pfam" id="PF02589"/>
    </source>
</evidence>
<dbReference type="SUPFAM" id="SSF100950">
    <property type="entry name" value="NagB/RpiA/CoA transferase-like"/>
    <property type="match status" value="1"/>
</dbReference>